<accession>A0A1Y2F2J7</accession>
<feature type="domain" description="F-box" evidence="2">
    <location>
        <begin position="1"/>
        <end position="43"/>
    </location>
</feature>
<organism evidence="3 4">
    <name type="scientific">Protomyces lactucae-debilis</name>
    <dbReference type="NCBI Taxonomy" id="2754530"/>
    <lineage>
        <taxon>Eukaryota</taxon>
        <taxon>Fungi</taxon>
        <taxon>Dikarya</taxon>
        <taxon>Ascomycota</taxon>
        <taxon>Taphrinomycotina</taxon>
        <taxon>Taphrinomycetes</taxon>
        <taxon>Taphrinales</taxon>
        <taxon>Protomycetaceae</taxon>
        <taxon>Protomyces</taxon>
    </lineage>
</organism>
<dbReference type="SMART" id="SM00256">
    <property type="entry name" value="FBOX"/>
    <property type="match status" value="1"/>
</dbReference>
<dbReference type="PROSITE" id="PS50181">
    <property type="entry name" value="FBOX"/>
    <property type="match status" value="1"/>
</dbReference>
<dbReference type="OrthoDB" id="2095648at2759"/>
<dbReference type="STRING" id="56484.A0A1Y2F2J7"/>
<keyword evidence="4" id="KW-1185">Reference proteome</keyword>
<dbReference type="AlphaFoldDB" id="A0A1Y2F2J7"/>
<comment type="caution">
    <text evidence="3">The sequence shown here is derived from an EMBL/GenBank/DDBJ whole genome shotgun (WGS) entry which is preliminary data.</text>
</comment>
<dbReference type="Gene3D" id="1.20.1280.50">
    <property type="match status" value="1"/>
</dbReference>
<evidence type="ECO:0000313" key="4">
    <source>
        <dbReference type="Proteomes" id="UP000193685"/>
    </source>
</evidence>
<dbReference type="SUPFAM" id="SSF50978">
    <property type="entry name" value="WD40 repeat-like"/>
    <property type="match status" value="1"/>
</dbReference>
<name>A0A1Y2F2J7_PROLT</name>
<gene>
    <name evidence="3" type="ORF">BCR37DRAFT_382355</name>
</gene>
<evidence type="ECO:0000313" key="3">
    <source>
        <dbReference type="EMBL" id="ORY78110.1"/>
    </source>
</evidence>
<dbReference type="RefSeq" id="XP_040723221.1">
    <property type="nucleotide sequence ID" value="XM_040869856.1"/>
</dbReference>
<dbReference type="InterPro" id="IPR015943">
    <property type="entry name" value="WD40/YVTN_repeat-like_dom_sf"/>
</dbReference>
<dbReference type="InterPro" id="IPR001810">
    <property type="entry name" value="F-box_dom"/>
</dbReference>
<dbReference type="OMA" id="NTHAMCA"/>
<dbReference type="InterPro" id="IPR036047">
    <property type="entry name" value="F-box-like_dom_sf"/>
</dbReference>
<proteinExistence type="predicted"/>
<dbReference type="CDD" id="cd09917">
    <property type="entry name" value="F-box_SF"/>
    <property type="match status" value="1"/>
</dbReference>
<reference evidence="3 4" key="1">
    <citation type="submission" date="2016-07" db="EMBL/GenBank/DDBJ databases">
        <title>Pervasive Adenine N6-methylation of Active Genes in Fungi.</title>
        <authorList>
            <consortium name="DOE Joint Genome Institute"/>
            <person name="Mondo S.J."/>
            <person name="Dannebaum R.O."/>
            <person name="Kuo R.C."/>
            <person name="Labutti K."/>
            <person name="Haridas S."/>
            <person name="Kuo A."/>
            <person name="Salamov A."/>
            <person name="Ahrendt S.R."/>
            <person name="Lipzen A."/>
            <person name="Sullivan W."/>
            <person name="Andreopoulos W.B."/>
            <person name="Clum A."/>
            <person name="Lindquist E."/>
            <person name="Daum C."/>
            <person name="Ramamoorthy G.K."/>
            <person name="Gryganskyi A."/>
            <person name="Culley D."/>
            <person name="Magnuson J.K."/>
            <person name="James T.Y."/>
            <person name="O'Malley M.A."/>
            <person name="Stajich J.E."/>
            <person name="Spatafora J.W."/>
            <person name="Visel A."/>
            <person name="Grigoriev I.V."/>
        </authorList>
    </citation>
    <scope>NUCLEOTIDE SEQUENCE [LARGE SCALE GENOMIC DNA]</scope>
    <source>
        <strain evidence="3 4">12-1054</strain>
    </source>
</reference>
<sequence>MDQLPHEVLLKILRHLDPYALDSTRSTCRFLNELIDESVWRDALVCRSAISHGIIPRIHPSWRIESLRRTQAIRDFHRGQGNVFVINPRIGEINSDTIRYDFERERAIFASIDSSHGVIANTATGKIAARDKLLPEWESHYLCLISTLETSQGSFLYCFTDGRVAMMILNASRHWQLQVCQDRHNARIVRCASSGSRAVTLDEDRYLKVWDVPSGHCNGTLRLPRSNVLSFELDGDSVITCALLFRPNTHAMCAFTHFNVASRQLIDDWAWPAPYSLTEPFVVSFDPPCVLLPGTVEVCIVEFWGQPIQCTRTTRQDIAARALGPPGPNRWMAIAAFGGVIDVYNLADPSTPCLSRKVEVRDGADITSLAISKTVIAVGHKDGSASLIDIVSGRALRPLNKRMTRRFDRDDRWDGAPVVRSIHLHPHEPRGLLDLRYEIIAFNFAPSQPVKGHGKRKPLRQKLSQDRASVSTAIQQELQHLGETQEEANREHRRLLRLAGDLSTELTEEELLAYTRMLSEQDGELDEAMRRSLALEERTAAEDELEAAEDADISGMSYQDQLDLAIALSLP</sequence>
<dbReference type="GeneID" id="63786455"/>
<dbReference type="Proteomes" id="UP000193685">
    <property type="component" value="Unassembled WGS sequence"/>
</dbReference>
<dbReference type="Gene3D" id="2.130.10.10">
    <property type="entry name" value="YVTN repeat-like/Quinoprotein amine dehydrogenase"/>
    <property type="match status" value="1"/>
</dbReference>
<dbReference type="Pfam" id="PF12937">
    <property type="entry name" value="F-box-like"/>
    <property type="match status" value="1"/>
</dbReference>
<dbReference type="SUPFAM" id="SSF81383">
    <property type="entry name" value="F-box domain"/>
    <property type="match status" value="1"/>
</dbReference>
<evidence type="ECO:0000256" key="1">
    <source>
        <dbReference type="SAM" id="Coils"/>
    </source>
</evidence>
<evidence type="ECO:0000259" key="2">
    <source>
        <dbReference type="PROSITE" id="PS50181"/>
    </source>
</evidence>
<dbReference type="InterPro" id="IPR036322">
    <property type="entry name" value="WD40_repeat_dom_sf"/>
</dbReference>
<feature type="coiled-coil region" evidence="1">
    <location>
        <begin position="518"/>
        <end position="551"/>
    </location>
</feature>
<protein>
    <recommendedName>
        <fullName evidence="2">F-box domain-containing protein</fullName>
    </recommendedName>
</protein>
<dbReference type="EMBL" id="MCFI01000018">
    <property type="protein sequence ID" value="ORY78110.1"/>
    <property type="molecule type" value="Genomic_DNA"/>
</dbReference>
<keyword evidence="1" id="KW-0175">Coiled coil</keyword>